<gene>
    <name evidence="2" type="ORF">PHISCL_08785</name>
</gene>
<proteinExistence type="predicted"/>
<evidence type="ECO:0000256" key="1">
    <source>
        <dbReference type="SAM" id="MobiDB-lite"/>
    </source>
</evidence>
<keyword evidence="3" id="KW-1185">Reference proteome</keyword>
<feature type="compositionally biased region" description="Basic residues" evidence="1">
    <location>
        <begin position="28"/>
        <end position="41"/>
    </location>
</feature>
<dbReference type="OrthoDB" id="5424234at2759"/>
<evidence type="ECO:0000313" key="2">
    <source>
        <dbReference type="EMBL" id="RJE18884.1"/>
    </source>
</evidence>
<protein>
    <submittedName>
        <fullName evidence="2">Uncharacterized protein</fullName>
    </submittedName>
</protein>
<comment type="caution">
    <text evidence="2">The sequence shown here is derived from an EMBL/GenBank/DDBJ whole genome shotgun (WGS) entry which is preliminary data.</text>
</comment>
<accession>A0A3A2ZHT3</accession>
<dbReference type="AlphaFoldDB" id="A0A3A2ZHT3"/>
<dbReference type="EMBL" id="MVGC01000479">
    <property type="protein sequence ID" value="RJE18884.1"/>
    <property type="molecule type" value="Genomic_DNA"/>
</dbReference>
<feature type="compositionally biased region" description="Polar residues" evidence="1">
    <location>
        <begin position="14"/>
        <end position="27"/>
    </location>
</feature>
<dbReference type="Proteomes" id="UP000266188">
    <property type="component" value="Unassembled WGS sequence"/>
</dbReference>
<evidence type="ECO:0000313" key="3">
    <source>
        <dbReference type="Proteomes" id="UP000266188"/>
    </source>
</evidence>
<sequence length="337" mass="35835">MAGGDMVTAKAKKPQSQTVFVATTMSKNTRRRPVVMRRKSSKSGTTQSALGHSPEVSSPLAGEGWVDFDEGDEDGNEDTLSPLKESAAHDKGSVTPTPKSSARQTQLPESFIATLKAELKAHPPQKPSQPRNLKLSVDPKTNPQANDPDLWYGWYRQPSKDKLIDEPFRKKFAEQVQDAKIAAAQVVETGEFLDEVVTKAEDSYYLTQTPSYTPVHSFRGNTNTNILTPDSSGSCAILTTSSSAETQFLGSGPTPRSSGPVSGASLIPTPSSGSNDATISVSGLSTFRNVGVGVGMGPDVDGNGDGDGEAPQEGNPGSGLKMDVTFEELEELCPMVW</sequence>
<organism evidence="2 3">
    <name type="scientific">Aspergillus sclerotialis</name>
    <dbReference type="NCBI Taxonomy" id="2070753"/>
    <lineage>
        <taxon>Eukaryota</taxon>
        <taxon>Fungi</taxon>
        <taxon>Dikarya</taxon>
        <taxon>Ascomycota</taxon>
        <taxon>Pezizomycotina</taxon>
        <taxon>Eurotiomycetes</taxon>
        <taxon>Eurotiomycetidae</taxon>
        <taxon>Eurotiales</taxon>
        <taxon>Aspergillaceae</taxon>
        <taxon>Aspergillus</taxon>
        <taxon>Aspergillus subgen. Polypaecilum</taxon>
    </lineage>
</organism>
<name>A0A3A2ZHT3_9EURO</name>
<feature type="region of interest" description="Disordered" evidence="1">
    <location>
        <begin position="1"/>
        <end position="149"/>
    </location>
</feature>
<feature type="region of interest" description="Disordered" evidence="1">
    <location>
        <begin position="295"/>
        <end position="321"/>
    </location>
</feature>
<feature type="compositionally biased region" description="Polar residues" evidence="1">
    <location>
        <begin position="94"/>
        <end position="108"/>
    </location>
</feature>
<feature type="compositionally biased region" description="Acidic residues" evidence="1">
    <location>
        <begin position="66"/>
        <end position="77"/>
    </location>
</feature>
<reference evidence="3" key="1">
    <citation type="submission" date="2017-02" db="EMBL/GenBank/DDBJ databases">
        <authorList>
            <person name="Tafer H."/>
            <person name="Lopandic K."/>
        </authorList>
    </citation>
    <scope>NUCLEOTIDE SEQUENCE [LARGE SCALE GENOMIC DNA]</scope>
    <source>
        <strain evidence="3">CBS 366.77</strain>
    </source>
</reference>